<dbReference type="OrthoDB" id="156886at2759"/>
<protein>
    <submittedName>
        <fullName evidence="2">Transmembrane 70, mitochondrial-like</fullName>
    </submittedName>
</protein>
<dbReference type="PANTHER" id="PTHR13281">
    <property type="entry name" value="TRANSMEMBRANE PROTEIN 70, MITOCHONDRIAL"/>
    <property type="match status" value="1"/>
</dbReference>
<dbReference type="PANTHER" id="PTHR13281:SF0">
    <property type="entry name" value="TRANSMEMBRANE PROTEIN 70, MITOCHONDRIAL"/>
    <property type="match status" value="1"/>
</dbReference>
<organism evidence="2 3">
    <name type="scientific">Paramuricea clavata</name>
    <name type="common">Red gorgonian</name>
    <name type="synonym">Violescent sea-whip</name>
    <dbReference type="NCBI Taxonomy" id="317549"/>
    <lineage>
        <taxon>Eukaryota</taxon>
        <taxon>Metazoa</taxon>
        <taxon>Cnidaria</taxon>
        <taxon>Anthozoa</taxon>
        <taxon>Octocorallia</taxon>
        <taxon>Malacalcyonacea</taxon>
        <taxon>Plexauridae</taxon>
        <taxon>Paramuricea</taxon>
    </lineage>
</organism>
<sequence length="216" mass="24138">MLKTTCRNTRVFFPFISHVKHGLSIQKASLGLTANTSRSINGFSSYASWFRKGQSGKALRHKSDGAASNDRQLVYEGPLSRSIQLVKVFSLSTALATVVATPILMLYGKESVPLVGKVAIATTILLAGTSTTFLLHWITKVYVHKMFYNVATETFIVETMSMLARRKETALKLNEIRLAKEPTAFTTFQGNGKKYFLHTDLLEAQQVLQFIRENRT</sequence>
<evidence type="ECO:0000256" key="1">
    <source>
        <dbReference type="ARBA" id="ARBA00005280"/>
    </source>
</evidence>
<evidence type="ECO:0000313" key="2">
    <source>
        <dbReference type="EMBL" id="CAB3999164.1"/>
    </source>
</evidence>
<keyword evidence="2" id="KW-0812">Transmembrane</keyword>
<dbReference type="InterPro" id="IPR045325">
    <property type="entry name" value="TMEM70/TMEM186/TMEM223"/>
</dbReference>
<accession>A0A7D9I2F3</accession>
<name>A0A7D9I2F3_PARCT</name>
<keyword evidence="3" id="KW-1185">Reference proteome</keyword>
<keyword evidence="2" id="KW-0472">Membrane</keyword>
<dbReference type="EMBL" id="CACRXK020003529">
    <property type="protein sequence ID" value="CAB3999164.1"/>
    <property type="molecule type" value="Genomic_DNA"/>
</dbReference>
<dbReference type="InterPro" id="IPR009724">
    <property type="entry name" value="TMEM70"/>
</dbReference>
<comment type="caution">
    <text evidence="2">The sequence shown here is derived from an EMBL/GenBank/DDBJ whole genome shotgun (WGS) entry which is preliminary data.</text>
</comment>
<dbReference type="Proteomes" id="UP001152795">
    <property type="component" value="Unassembled WGS sequence"/>
</dbReference>
<gene>
    <name evidence="2" type="ORF">PACLA_8A014531</name>
</gene>
<dbReference type="AlphaFoldDB" id="A0A7D9I2F3"/>
<evidence type="ECO:0000313" key="3">
    <source>
        <dbReference type="Proteomes" id="UP001152795"/>
    </source>
</evidence>
<comment type="similarity">
    <text evidence="1">Belongs to the TMEM70 family.</text>
</comment>
<dbReference type="GO" id="GO:0031966">
    <property type="term" value="C:mitochondrial membrane"/>
    <property type="evidence" value="ECO:0007669"/>
    <property type="project" value="TreeGrafter"/>
</dbReference>
<reference evidence="2" key="1">
    <citation type="submission" date="2020-04" db="EMBL/GenBank/DDBJ databases">
        <authorList>
            <person name="Alioto T."/>
            <person name="Alioto T."/>
            <person name="Gomez Garrido J."/>
        </authorList>
    </citation>
    <scope>NUCLEOTIDE SEQUENCE</scope>
    <source>
        <strain evidence="2">A484AB</strain>
    </source>
</reference>
<dbReference type="Pfam" id="PF06979">
    <property type="entry name" value="TMEM70"/>
    <property type="match status" value="1"/>
</dbReference>
<proteinExistence type="inferred from homology"/>
<dbReference type="GO" id="GO:0033615">
    <property type="term" value="P:mitochondrial proton-transporting ATP synthase complex assembly"/>
    <property type="evidence" value="ECO:0007669"/>
    <property type="project" value="TreeGrafter"/>
</dbReference>